<dbReference type="Pfam" id="PF01775">
    <property type="entry name" value="Ribosomal_L18A"/>
    <property type="match status" value="1"/>
</dbReference>
<evidence type="ECO:0000256" key="1">
    <source>
        <dbReference type="ARBA" id="ARBA00009362"/>
    </source>
</evidence>
<feature type="non-terminal residue" evidence="5">
    <location>
        <position position="1"/>
    </location>
</feature>
<dbReference type="SUPFAM" id="SSF160374">
    <property type="entry name" value="RplX-like"/>
    <property type="match status" value="1"/>
</dbReference>
<dbReference type="GO" id="GO:0003735">
    <property type="term" value="F:structural constituent of ribosome"/>
    <property type="evidence" value="ECO:0007669"/>
    <property type="project" value="InterPro"/>
</dbReference>
<keyword evidence="3" id="KW-0687">Ribonucleoprotein</keyword>
<reference evidence="5" key="1">
    <citation type="submission" date="2015-07" db="EMBL/GenBank/DDBJ databases">
        <title>Adaptation to a free-living lifestyle via gene acquisitions in the diplomonad Trepomonas sp. PC1.</title>
        <authorList>
            <person name="Xu F."/>
            <person name="Jerlstrom-Hultqvist J."/>
            <person name="Kolisko M."/>
            <person name="Simpson A.G.B."/>
            <person name="Roger A.J."/>
            <person name="Svard S.G."/>
            <person name="Andersson J.O."/>
        </authorList>
    </citation>
    <scope>NUCLEOTIDE SEQUENCE</scope>
    <source>
        <strain evidence="5">PC1</strain>
    </source>
</reference>
<dbReference type="GO" id="GO:1990904">
    <property type="term" value="C:ribonucleoprotein complex"/>
    <property type="evidence" value="ECO:0007669"/>
    <property type="project" value="UniProtKB-KW"/>
</dbReference>
<dbReference type="InterPro" id="IPR028877">
    <property type="entry name" value="Ribosomal_eL20"/>
</dbReference>
<dbReference type="HAMAP" id="MF_00273">
    <property type="entry name" value="Ribosomal_eL20"/>
    <property type="match status" value="1"/>
</dbReference>
<name>A0A146KAL2_9EUKA</name>
<sequence length="174" mass="20627">QQYIVLGRKLPCEVQPNPEVFKMTIFAQNEIVAESRFWYHINQLKKIKKSHGQTISVQTVTEDDTDIKNYGVQIRYRDQIGHHNMYREVRETTAARAMAKMYSEMAGQYHTRYQDIQIIKFDVIKNENVRRQRNLNVINIDNNEVKFPHLFAKSTIKRNARNARFAKKVQKAEI</sequence>
<dbReference type="InterPro" id="IPR023573">
    <property type="entry name" value="Ribosomal_eL20_dom"/>
</dbReference>
<accession>A0A146KAL2</accession>
<protein>
    <submittedName>
        <fullName evidence="5">Ribosomal protein L18a</fullName>
    </submittedName>
</protein>
<dbReference type="GO" id="GO:0005840">
    <property type="term" value="C:ribosome"/>
    <property type="evidence" value="ECO:0007669"/>
    <property type="project" value="UniProtKB-KW"/>
</dbReference>
<comment type="similarity">
    <text evidence="1">Belongs to the eukaryotic ribosomal protein eL20 family.</text>
</comment>
<dbReference type="PANTHER" id="PTHR10052">
    <property type="entry name" value="60S RIBOSOMAL PROTEIN L18A"/>
    <property type="match status" value="1"/>
</dbReference>
<dbReference type="AlphaFoldDB" id="A0A146KAL2"/>
<keyword evidence="2 5" id="KW-0689">Ribosomal protein</keyword>
<dbReference type="GO" id="GO:0006412">
    <property type="term" value="P:translation"/>
    <property type="evidence" value="ECO:0007669"/>
    <property type="project" value="InterPro"/>
</dbReference>
<evidence type="ECO:0000256" key="3">
    <source>
        <dbReference type="ARBA" id="ARBA00023274"/>
    </source>
</evidence>
<dbReference type="EMBL" id="GDID01003288">
    <property type="protein sequence ID" value="JAP93318.1"/>
    <property type="molecule type" value="Transcribed_RNA"/>
</dbReference>
<dbReference type="PIRSF" id="PIRSF002190">
    <property type="entry name" value="Ribosomal_L18a"/>
    <property type="match status" value="1"/>
</dbReference>
<dbReference type="InterPro" id="IPR021138">
    <property type="entry name" value="Ribosomal_eL20_eukaryotes"/>
</dbReference>
<organism evidence="5">
    <name type="scientific">Trepomonas sp. PC1</name>
    <dbReference type="NCBI Taxonomy" id="1076344"/>
    <lineage>
        <taxon>Eukaryota</taxon>
        <taxon>Metamonada</taxon>
        <taxon>Diplomonadida</taxon>
        <taxon>Hexamitidae</taxon>
        <taxon>Hexamitinae</taxon>
        <taxon>Trepomonas</taxon>
    </lineage>
</organism>
<evidence type="ECO:0000259" key="4">
    <source>
        <dbReference type="Pfam" id="PF01775"/>
    </source>
</evidence>
<evidence type="ECO:0000256" key="2">
    <source>
        <dbReference type="ARBA" id="ARBA00022980"/>
    </source>
</evidence>
<feature type="domain" description="Large ribosomal subunit protein eL20" evidence="4">
    <location>
        <begin position="1"/>
        <end position="120"/>
    </location>
</feature>
<gene>
    <name evidence="5" type="ORF">TPC1_14449</name>
</gene>
<evidence type="ECO:0000313" key="5">
    <source>
        <dbReference type="EMBL" id="JAP93318.1"/>
    </source>
</evidence>
<proteinExistence type="inferred from homology"/>
<dbReference type="Gene3D" id="3.10.20.10">
    <property type="match status" value="2"/>
</dbReference>